<dbReference type="Gene3D" id="3.60.10.10">
    <property type="entry name" value="Endonuclease/exonuclease/phosphatase"/>
    <property type="match status" value="1"/>
</dbReference>
<dbReference type="SUPFAM" id="SSF56672">
    <property type="entry name" value="DNA/RNA polymerases"/>
    <property type="match status" value="1"/>
</dbReference>
<name>O81630_ARATH</name>
<proteinExistence type="predicted"/>
<dbReference type="InterPro" id="IPR026960">
    <property type="entry name" value="RVT-Znf"/>
</dbReference>
<dbReference type="PANTHER" id="PTHR33116:SF86">
    <property type="entry name" value="REVERSE TRANSCRIPTASE DOMAIN-CONTAINING PROTEIN"/>
    <property type="match status" value="1"/>
</dbReference>
<evidence type="ECO:0000313" key="3">
    <source>
        <dbReference type="EMBL" id="AAC33961.1"/>
    </source>
</evidence>
<protein>
    <submittedName>
        <fullName evidence="3">F8M12.22 protein</fullName>
    </submittedName>
</protein>
<dbReference type="CDD" id="cd06222">
    <property type="entry name" value="RNase_H_like"/>
    <property type="match status" value="1"/>
</dbReference>
<dbReference type="InterPro" id="IPR000477">
    <property type="entry name" value="RT_dom"/>
</dbReference>
<dbReference type="Pfam" id="PF13456">
    <property type="entry name" value="RVT_3"/>
    <property type="match status" value="1"/>
</dbReference>
<dbReference type="Pfam" id="PF14392">
    <property type="entry name" value="zf-CCHC_4"/>
    <property type="match status" value="1"/>
</dbReference>
<dbReference type="InterPro" id="IPR036691">
    <property type="entry name" value="Endo/exonu/phosph_ase_sf"/>
</dbReference>
<dbReference type="PIR" id="T01893">
    <property type="entry name" value="T01893"/>
</dbReference>
<dbReference type="Pfam" id="PF00078">
    <property type="entry name" value="RVT_1"/>
    <property type="match status" value="1"/>
</dbReference>
<dbReference type="CDD" id="cd01650">
    <property type="entry name" value="RT_nLTR_like"/>
    <property type="match status" value="1"/>
</dbReference>
<dbReference type="ExpressionAtlas" id="O81630">
    <property type="expression patterns" value="differential"/>
</dbReference>
<reference evidence="3" key="3">
    <citation type="submission" date="1998-09" db="EMBL/GenBank/DDBJ databases">
        <title>The sequence of A. thaliana F8M12.</title>
        <authorList>
            <person name="Madsen C."/>
            <person name="Graves T."/>
            <person name="Cotton M."/>
            <person name="Modde T."/>
        </authorList>
    </citation>
    <scope>NUCLEOTIDE SEQUENCE</scope>
</reference>
<dbReference type="InterPro" id="IPR025558">
    <property type="entry name" value="DUF4283"/>
</dbReference>
<dbReference type="InterPro" id="IPR002156">
    <property type="entry name" value="RNaseH_domain"/>
</dbReference>
<dbReference type="EMBL" id="AF080118">
    <property type="protein sequence ID" value="AAC33961.1"/>
    <property type="molecule type" value="Genomic_DNA"/>
</dbReference>
<dbReference type="GO" id="GO:0004523">
    <property type="term" value="F:RNA-DNA hybrid ribonuclease activity"/>
    <property type="evidence" value="ECO:0007669"/>
    <property type="project" value="InterPro"/>
</dbReference>
<dbReference type="Gene3D" id="3.30.420.10">
    <property type="entry name" value="Ribonuclease H-like superfamily/Ribonuclease H"/>
    <property type="match status" value="1"/>
</dbReference>
<dbReference type="PROSITE" id="PS50878">
    <property type="entry name" value="RT_POL"/>
    <property type="match status" value="1"/>
</dbReference>
<feature type="region of interest" description="Disordered" evidence="1">
    <location>
        <begin position="228"/>
        <end position="288"/>
    </location>
</feature>
<dbReference type="InterPro" id="IPR025836">
    <property type="entry name" value="Zn_knuckle_CX2CX4HX4C"/>
</dbReference>
<reference key="4">
    <citation type="journal article" date="1999" name="Nature">
        <title>Sequence and analysis of chromosome 4 of the plant Arabidopsis thaliana.</title>
        <authorList>
            <consortium name="EU"/>
            <consortium name="CSHL and WU Arabidopsis Sequencing Project"/>
            <person name="Mayer K."/>
            <person name="Schuller C."/>
            <person name="Wambutt R."/>
            <person name="Murphy G."/>
            <person name="Volckaert G."/>
            <person name="Pohl T."/>
            <person name="Dusterhoft A."/>
            <person name="Stiekema W."/>
            <person name="Entian K.D."/>
            <person name="Terryn N."/>
            <person name="Harris B."/>
            <person name="Ansorge W."/>
            <person name="Brandt P."/>
            <person name="Grivell L."/>
            <person name="Rieger M."/>
            <person name="Weichselgartner M."/>
            <person name="de Simone V."/>
            <person name="Obermaier B."/>
            <person name="Mache R."/>
            <person name="Muller M."/>
            <person name="Kreis M."/>
            <person name="Delseny M."/>
            <person name="Puigdomenech P."/>
            <person name="Watson M."/>
            <person name="Schmidtheini T."/>
            <person name="Reichert B."/>
            <person name="Portatelle D."/>
            <person name="Perez-Alonso M."/>
            <person name="Boutry M."/>
            <person name="Bancroft I."/>
            <person name="Vos P."/>
            <person name="Hoheisel J."/>
            <person name="Zimmermann W."/>
            <person name="Wedler H."/>
            <person name="Ridley P."/>
            <person name="Langham S.A."/>
            <person name="McCullagh B."/>
            <person name="Bilham L."/>
            <person name="Robben J."/>
            <person name="Van der Schueren J."/>
            <person name="Grymonprez B."/>
            <person name="Chuang Y.J."/>
            <person name="Vandenbussche F."/>
            <person name="Braeken M."/>
            <person name="Weltjens I."/>
            <person name="Voet M."/>
            <person name="Bastiaens I."/>
            <person name="Aert R."/>
            <person name="Defoor E."/>
            <person name="Weitzenegger T."/>
            <person name="Bothe G."/>
            <person name="Ramsperger U."/>
            <person name="Hilbert H."/>
            <person name="Braun M."/>
            <person name="Holzer E."/>
            <person name="Brandt A."/>
            <person name="Peters S."/>
            <person name="van Staveren M."/>
            <person name="Dirske W."/>
            <person name="Mooijman P."/>
            <person name="Klein Lankhorst R."/>
            <person name="Rose M."/>
            <person name="Hauf J."/>
            <person name="Kotter P."/>
            <person name="Berneiser S."/>
            <person name="Hempel S."/>
            <person name="Feldpausch M."/>
            <person name="Lamberth S."/>
            <person name="Van den Daele H."/>
            <person name="De Keyser A."/>
            <person name="Buysshaert C."/>
            <person name="Gielen J."/>
            <person name="Villarroel R."/>
            <person name="De Clercq R."/>
            <person name="Van Montagu M."/>
            <person name="Rogers J."/>
            <person name="Cronin A."/>
            <person name="Quail M."/>
            <person name="Bray-Allen S."/>
            <person name="Clark L."/>
            <person name="Doggett J."/>
            <person name="Hall S."/>
            <person name="Kay M."/>
            <person name="Lennard N."/>
            <person name="McLay K."/>
            <person name="Mayes R."/>
            <person name="Pettett A."/>
            <person name="Rajandream M.A."/>
            <person name="Lyne M."/>
            <person name="Benes V."/>
            <person name="Rechmann S."/>
            <person name="Borkova D."/>
            <person name="Blocker H."/>
            <person name="Scharfe M."/>
            <person name="Grimm M."/>
            <person name="Lohnert T.H."/>
            <person name="Dose S."/>
            <person name="de Haan M."/>
            <person name="Maarse A."/>
            <person name="Schafer M."/>
            <person name="Muller-Auer S."/>
            <person name="Gabel C."/>
            <person name="Fuchs M."/>
            <person name="Fartmann B."/>
            <person name="Granderath K."/>
            <person name="Dauner D."/>
            <person name="Herzl A."/>
            <person name="Neumann S."/>
            <person name="Argiriou A."/>
            <person name="Vitale D."/>
            <person name="Liguori R."/>
            <person name="Piravandi E."/>
            <person name="Massenet O."/>
            <person name="Quigley F."/>
            <person name="Clabauld G."/>
            <person name="Mundlein A."/>
            <person name="Felber R."/>
            <person name="Schnabl S."/>
            <person name="Hiller R."/>
            <person name="Schmidt W."/>
            <person name="Lecharny A."/>
            <person name="Aubourg S."/>
            <person name="Chefdor F."/>
            <person name="Cooke R."/>
            <person name="Berger C."/>
            <person name="Montfort A."/>
            <person name="Casacuberta E."/>
            <person name="Gibbons T."/>
            <person name="Weber N."/>
            <person name="Vandenbol M."/>
            <person name="Bargues M."/>
            <person name="Terol J."/>
            <person name="Torres A."/>
            <person name="Perez-Perez A."/>
            <person name="Purnelle B."/>
            <person name="Bent E."/>
            <person name="Johnson S."/>
            <person name="Tacon D."/>
            <person name="Jesse T."/>
            <person name="Heijnen L."/>
            <person name="Schwarz S."/>
            <person name="Scholler P."/>
            <person name="Heber S."/>
            <person name="Francs P."/>
            <person name="Bielke C."/>
            <person name="Frishman D."/>
            <person name="Haase D."/>
            <person name="Lemcke K."/>
            <person name="Mewes H.W."/>
            <person name="Stocker S."/>
            <person name="Zaccaria P."/>
            <person name="Bevan M."/>
            <person name="Wilson R.K."/>
            <person name="de la Bastide M."/>
            <person name="Habermann K."/>
            <person name="Parnell L."/>
            <person name="Dedhia N."/>
            <person name="Gnoj L."/>
            <person name="Schutz K."/>
            <person name="Huang E."/>
            <person name="Spiegel L."/>
            <person name="Sehkon M."/>
            <person name="Murray J."/>
            <person name="Sheet P."/>
            <person name="Cordes M."/>
            <person name="Abu-Threideh J."/>
            <person name="Stoneking T."/>
            <person name="Kalicki J."/>
            <person name="Graves T."/>
            <person name="Harmon G."/>
            <person name="Edwards J."/>
            <person name="Latreille P."/>
            <person name="Courtney L."/>
            <person name="Cloud J."/>
            <person name="Abbott A."/>
            <person name="Scott K."/>
            <person name="Johnson D."/>
            <person name="Minx P."/>
            <person name="Bentley D."/>
            <person name="Fulton B."/>
            <person name="Miller N."/>
            <person name="Greco T."/>
            <person name="Kemp K."/>
            <person name="Kramer J."/>
            <person name="Fulton L."/>
            <person name="Mardis E."/>
            <person name="Dante M."/>
            <person name="Pepin K."/>
            <person name="Hillier L."/>
            <person name="Nelson J."/>
            <person name="Spieth J."/>
            <person name="Ryan E."/>
            <person name="Andrews S."/>
            <person name="Geisel C."/>
            <person name="Layman D."/>
            <person name="Du H."/>
            <person name="Ali J."/>
            <person name="Berghoff A."/>
            <person name="Jones K."/>
            <person name="Drone K."/>
            <person name="Cotton M."/>
            <person name="Joshu C."/>
            <person name="Antonoiu B."/>
            <person name="Zidanic M."/>
            <person name="Strong C."/>
            <person name="Sun H."/>
            <person name="Lamar B."/>
            <person name="Yordan C."/>
            <person name="Ma P."/>
            <person name="Zhong J."/>
            <person name="Preston R."/>
            <person name="Vil D."/>
            <person name="Shekher M."/>
            <person name="Matero A."/>
            <person name="Shah R."/>
            <person name="Swaby I.K."/>
            <person name="O'Shaughnessy A."/>
            <person name="Rodriguez M."/>
            <person name="Hoffmann J."/>
            <person name="Till S."/>
            <person name="Granat S."/>
            <person name="Shohdy N."/>
            <person name="Hasegawa A."/>
            <person name="Hameed A."/>
            <person name="Lodhi M."/>
            <person name="Johnson A."/>
            <person name="Chen E."/>
            <person name="Marra M."/>
            <person name="Martienssen R."/>
            <person name="McCombie W.R."/>
        </authorList>
    </citation>
    <scope>NUCLEOTIDE SEQUENCE [LARGE SCALE GENOMIC DNA]</scope>
    <source>
        <strain>cv. Columbia</strain>
    </source>
</reference>
<dbReference type="InterPro" id="IPR044730">
    <property type="entry name" value="RNase_H-like_dom_plant"/>
</dbReference>
<evidence type="ECO:0000259" key="2">
    <source>
        <dbReference type="PROSITE" id="PS50878"/>
    </source>
</evidence>
<reference evidence="3" key="1">
    <citation type="submission" date="1998-07" db="EMBL/GenBank/DDBJ databases">
        <authorList>
            <person name="Waterston R."/>
        </authorList>
    </citation>
    <scope>NUCLEOTIDE SEQUENCE</scope>
</reference>
<dbReference type="SUPFAM" id="SSF56219">
    <property type="entry name" value="DNase I-like"/>
    <property type="match status" value="1"/>
</dbReference>
<dbReference type="Pfam" id="PF14111">
    <property type="entry name" value="DUF4283"/>
    <property type="match status" value="1"/>
</dbReference>
<reference evidence="3" key="2">
    <citation type="submission" date="1998-09" db="EMBL/GenBank/DDBJ databases">
        <title>The A. thaliana Genome Sequencing Project.</title>
        <authorList>
            <person name="WashU"/>
        </authorList>
    </citation>
    <scope>NUCLEOTIDE SEQUENCE</scope>
</reference>
<dbReference type="Pfam" id="PF13966">
    <property type="entry name" value="zf-RVT"/>
    <property type="match status" value="1"/>
</dbReference>
<dbReference type="PANTHER" id="PTHR33116">
    <property type="entry name" value="REVERSE TRANSCRIPTASE ZINC-BINDING DOMAIN-CONTAINING PROTEIN-RELATED-RELATED"/>
    <property type="match status" value="1"/>
</dbReference>
<organism evidence="3">
    <name type="scientific">Arabidopsis thaliana</name>
    <name type="common">Mouse-ear cress</name>
    <dbReference type="NCBI Taxonomy" id="3702"/>
    <lineage>
        <taxon>Eukaryota</taxon>
        <taxon>Viridiplantae</taxon>
        <taxon>Streptophyta</taxon>
        <taxon>Embryophyta</taxon>
        <taxon>Tracheophyta</taxon>
        <taxon>Spermatophyta</taxon>
        <taxon>Magnoliopsida</taxon>
        <taxon>eudicotyledons</taxon>
        <taxon>Gunneridae</taxon>
        <taxon>Pentapetalae</taxon>
        <taxon>rosids</taxon>
        <taxon>malvids</taxon>
        <taxon>Brassicales</taxon>
        <taxon>Brassicaceae</taxon>
        <taxon>Camelineae</taxon>
        <taxon>Arabidopsis</taxon>
    </lineage>
</organism>
<feature type="domain" description="Reverse transcriptase" evidence="2">
    <location>
        <begin position="855"/>
        <end position="1125"/>
    </location>
</feature>
<dbReference type="InterPro" id="IPR043502">
    <property type="entry name" value="DNA/RNA_pol_sf"/>
</dbReference>
<accession>O81630</accession>
<gene>
    <name evidence="3" type="primary">F8M12.22</name>
</gene>
<feature type="compositionally biased region" description="Acidic residues" evidence="1">
    <location>
        <begin position="231"/>
        <end position="249"/>
    </location>
</feature>
<dbReference type="InterPro" id="IPR005135">
    <property type="entry name" value="Endo/exonuclease/phosphatase"/>
</dbReference>
<evidence type="ECO:0000256" key="1">
    <source>
        <dbReference type="SAM" id="MobiDB-lite"/>
    </source>
</evidence>
<sequence>MSDFLRKSVQDLDLGVDDVPIVLSPEFVSQAASVNRFSLIVTTVNPRKQNLRALIGQMPRVWGLVDSCVGRIVGNGRVQFKFRNEESMNLVLQRGPWSFNDWMLSVHRWFPNITEGEMKIIPFWVQIQGIPILYLTNAMARVVGSRLGYVTDVDFDENANQMGFVRVKLAWNFDDHLRFQRNFQFQENENTIIKFRFERLRNFCTKCGSLKHDVKECNLSFEEYVPVNVNDDNDDDNHDQGHDEDDMAAEDSLPSIDPASLIPGLQGHNAGATSVKQEGSSSSVPSDLASAFEDTELTAERLRYLHAKHVRETLMDHQREAGLLEEVSDNATIGFPFVKRKRVSFEMLYNQAEAEEESAVLGHIRKRDKKVSLGASVSSPLSMDGGAGSPGIGVPLTQSQLSNLCKVFKFDVLFLIETLNKCEVISNLASVLGFPNVITQPPQGHSGGLALLWKDSVRLSNLYQDDRHIDVHISINNINFYLSRVYGHPCQSERHSLWTHFENLSKTRNDPWILIGDFNEILSNNEKIGGPQRDEWTFRGFRNMVSTCDLKDIRSIGDRFSWVGERHSHTVKCCLDRAFINSEGAFLFPFAELEFLEFTGSDHKPLFLSLEKTETRKMRPFRFDKRLLEVPHFKTYVKAGWNKAINGQRKHLPDQVRTCRQAMAKLKHKSNLNSRIRINQLQAALDKAMSSVNRTERRTISHIQRELTVAYRDEERYWQQKSRNQWMKEGDRNTEFFHACTKTRFSVNRLVTIKDEEGMIYRGDKEIGVHAQEFFTKVYESNGRPVSIIDFAGFKPIVTEQINDDLTKDLSDLEIYNAICHIGDDKAPGPDGLTARFYKSCWEIVGPDVIKEVKIFFRTSYMKQSINHTNICMIPKITNPETLSDYRPIALCNVLYKIISKCLVERLKGHLDAIVSDSQAAFIPGRLVNDNVMIAHEMMHSLKTRKRVSQSYMAVKTDVSKAYDRVEWNFLETTMRLFGFSETWIKWIMGAVKSVNYSVLVNGIPHGTIQPQRGIRQGDPLSPYLFILCADILNHLIKNRVAEGDIRGIRIGNGVPGVTHLQFADDSLFFCQSNVRNCQALKDVFDVYEYYSGQKINMSKSMITFGSRVHGTTQNRLKNILGIQSHGGGGKYLGLPEQFGRKKRDMFNYIIERVKKRTSSWSAKYLSPAGKEIMLKSVAMSMPVYAMSCFKLPLNIVSEIEALLMNFWWEKNAKKREIPWIAWKRLQYSKKEGGLGFRDLAKFNDALLAKQVWRMINNPNSLFARIMKARYFREDSILDAKRQRYQSYGWTSMLAGLDVIKKGSRFIVGDGKTGSYRYWNAHLISQLVSPDDHRFVMNHHLSRIVHQDKLVWNYSSSGDYTLWKLPIIPKIKYMLWRTISKALPTRSRLLTRGMDIDPHCPRCPTEEETINHVLFTCPYAASIWGLSNFPWLPGHTFSQDTEENISFLINSFSNNTLNTEQRLAPFWLIWRLWKARNNLVFNKFSESCSRVVTQTEAEVNEWLQSVNRREDASVLTRSSHRANVRWKKPVFPLVKCNFDAGFTGNNTQSTGGWIIPETKALLIAMQQAWVRGYKCVQFEGDCEILIKAINGAISRCEITSLLRDVDFWASRFSTVVFTFTNRLCNNTAHLLASPLYSCYKFQSNSGYQPLWLKNSLCKDLLI</sequence>
<dbReference type="InterPro" id="IPR036397">
    <property type="entry name" value="RNaseH_sf"/>
</dbReference>
<dbReference type="Pfam" id="PF03372">
    <property type="entry name" value="Exo_endo_phos"/>
    <property type="match status" value="1"/>
</dbReference>
<dbReference type="GO" id="GO:0003676">
    <property type="term" value="F:nucleic acid binding"/>
    <property type="evidence" value="ECO:0007669"/>
    <property type="project" value="InterPro"/>
</dbReference>